<comment type="catalytic activity">
    <reaction evidence="1">
        <text>ATP + protein L-histidine = ADP + protein N-phospho-L-histidine.</text>
        <dbReference type="EC" id="2.7.13.3"/>
    </reaction>
</comment>
<dbReference type="PANTHER" id="PTHR43065">
    <property type="entry name" value="SENSOR HISTIDINE KINASE"/>
    <property type="match status" value="1"/>
</dbReference>
<dbReference type="SMART" id="SM00387">
    <property type="entry name" value="HATPase_c"/>
    <property type="match status" value="1"/>
</dbReference>
<dbReference type="InterPro" id="IPR005467">
    <property type="entry name" value="His_kinase_dom"/>
</dbReference>
<dbReference type="Pfam" id="PF02518">
    <property type="entry name" value="HATPase_c"/>
    <property type="match status" value="1"/>
</dbReference>
<evidence type="ECO:0000256" key="2">
    <source>
        <dbReference type="ARBA" id="ARBA00012438"/>
    </source>
</evidence>
<gene>
    <name evidence="6" type="ORF">C7S18_18975</name>
</gene>
<keyword evidence="6" id="KW-0808">Transferase</keyword>
<name>A0A2P1PWG6_9GAMM</name>
<feature type="transmembrane region" description="Helical" evidence="4">
    <location>
        <begin position="55"/>
        <end position="76"/>
    </location>
</feature>
<dbReference type="InterPro" id="IPR003594">
    <property type="entry name" value="HATPase_dom"/>
</dbReference>
<feature type="transmembrane region" description="Helical" evidence="4">
    <location>
        <begin position="114"/>
        <end position="135"/>
    </location>
</feature>
<dbReference type="SUPFAM" id="SSF47384">
    <property type="entry name" value="Homodimeric domain of signal transducing histidine kinase"/>
    <property type="match status" value="1"/>
</dbReference>
<feature type="transmembrane region" description="Helical" evidence="4">
    <location>
        <begin position="88"/>
        <end position="107"/>
    </location>
</feature>
<accession>A0A2P1PWG6</accession>
<dbReference type="Pfam" id="PF00512">
    <property type="entry name" value="HisKA"/>
    <property type="match status" value="1"/>
</dbReference>
<keyword evidence="4" id="KW-0812">Transmembrane</keyword>
<dbReference type="KEGG" id="xba:C7S18_18975"/>
<evidence type="ECO:0000256" key="3">
    <source>
        <dbReference type="ARBA" id="ARBA00022553"/>
    </source>
</evidence>
<evidence type="ECO:0000259" key="5">
    <source>
        <dbReference type="PROSITE" id="PS50109"/>
    </source>
</evidence>
<dbReference type="InterPro" id="IPR003661">
    <property type="entry name" value="HisK_dim/P_dom"/>
</dbReference>
<protein>
    <recommendedName>
        <fullName evidence="2">histidine kinase</fullName>
        <ecNumber evidence="2">2.7.13.3</ecNumber>
    </recommendedName>
</protein>
<dbReference type="InterPro" id="IPR004358">
    <property type="entry name" value="Sig_transdc_His_kin-like_C"/>
</dbReference>
<keyword evidence="6" id="KW-0418">Kinase</keyword>
<keyword evidence="4" id="KW-0472">Membrane</keyword>
<keyword evidence="3" id="KW-0597">Phosphoprotein</keyword>
<dbReference type="PROSITE" id="PS50109">
    <property type="entry name" value="HIS_KIN"/>
    <property type="match status" value="1"/>
</dbReference>
<dbReference type="PANTHER" id="PTHR43065:SF52">
    <property type="entry name" value="SENSOR PROTEIN KINASE PILS"/>
    <property type="match status" value="1"/>
</dbReference>
<dbReference type="GO" id="GO:0000155">
    <property type="term" value="F:phosphorelay sensor kinase activity"/>
    <property type="evidence" value="ECO:0007669"/>
    <property type="project" value="InterPro"/>
</dbReference>
<dbReference type="CDD" id="cd00082">
    <property type="entry name" value="HisKA"/>
    <property type="match status" value="1"/>
</dbReference>
<reference evidence="6 7" key="2">
    <citation type="submission" date="2018-03" db="EMBL/GenBank/DDBJ databases">
        <authorList>
            <person name="Keele B.F."/>
        </authorList>
    </citation>
    <scope>NUCLEOTIDE SEQUENCE [LARGE SCALE GENOMIC DNA]</scope>
    <source>
        <strain evidence="6 7">D13</strain>
    </source>
</reference>
<reference evidence="6 7" key="1">
    <citation type="submission" date="2018-03" db="EMBL/GenBank/DDBJ databases">
        <title>Ahniella affigens gen. nov., sp. nov., a gammaproteobacterium isolated from sandy soil near a stream.</title>
        <authorList>
            <person name="Ko Y."/>
            <person name="Kim J.-H."/>
        </authorList>
    </citation>
    <scope>NUCLEOTIDE SEQUENCE [LARGE SCALE GENOMIC DNA]</scope>
    <source>
        <strain evidence="6 7">D13</strain>
    </source>
</reference>
<feature type="transmembrane region" description="Helical" evidence="4">
    <location>
        <begin position="147"/>
        <end position="180"/>
    </location>
</feature>
<feature type="transmembrane region" description="Helical" evidence="4">
    <location>
        <begin position="192"/>
        <end position="213"/>
    </location>
</feature>
<feature type="domain" description="Histidine kinase" evidence="5">
    <location>
        <begin position="356"/>
        <end position="568"/>
    </location>
</feature>
<dbReference type="Pfam" id="PF25323">
    <property type="entry name" value="6TM_PilS"/>
    <property type="match status" value="1"/>
</dbReference>
<dbReference type="EMBL" id="CP027860">
    <property type="protein sequence ID" value="AVP99124.1"/>
    <property type="molecule type" value="Genomic_DNA"/>
</dbReference>
<evidence type="ECO:0000313" key="6">
    <source>
        <dbReference type="EMBL" id="AVP99124.1"/>
    </source>
</evidence>
<dbReference type="PRINTS" id="PR00344">
    <property type="entry name" value="BCTRLSENSOR"/>
</dbReference>
<organism evidence="6 7">
    <name type="scientific">Ahniella affigens</name>
    <dbReference type="NCBI Taxonomy" id="2021234"/>
    <lineage>
        <taxon>Bacteria</taxon>
        <taxon>Pseudomonadati</taxon>
        <taxon>Pseudomonadota</taxon>
        <taxon>Gammaproteobacteria</taxon>
        <taxon>Lysobacterales</taxon>
        <taxon>Rhodanobacteraceae</taxon>
        <taxon>Ahniella</taxon>
    </lineage>
</organism>
<keyword evidence="4" id="KW-1133">Transmembrane helix</keyword>
<dbReference type="OrthoDB" id="9815750at2"/>
<dbReference type="InterPro" id="IPR036890">
    <property type="entry name" value="HATPase_C_sf"/>
</dbReference>
<keyword evidence="7" id="KW-1185">Reference proteome</keyword>
<evidence type="ECO:0000256" key="1">
    <source>
        <dbReference type="ARBA" id="ARBA00000085"/>
    </source>
</evidence>
<evidence type="ECO:0000313" key="7">
    <source>
        <dbReference type="Proteomes" id="UP000241074"/>
    </source>
</evidence>
<dbReference type="SUPFAM" id="SSF55874">
    <property type="entry name" value="ATPase domain of HSP90 chaperone/DNA topoisomerase II/histidine kinase"/>
    <property type="match status" value="1"/>
</dbReference>
<dbReference type="Gene3D" id="1.10.287.130">
    <property type="match status" value="1"/>
</dbReference>
<proteinExistence type="predicted"/>
<evidence type="ECO:0000256" key="4">
    <source>
        <dbReference type="SAM" id="Phobius"/>
    </source>
</evidence>
<dbReference type="EC" id="2.7.13.3" evidence="2"/>
<sequence length="577" mass="63524">MVPRRWHHGGGTGARSAPIGAIPASHLFRFPKEGPTMIRRLQRFDMGDLARREHYFFSLYRVLTAALLVFVCFSSYSRSIISIDSPRVLGGVAIFYLIASTAIFSLVQTKLRRLIWASRVGLGLDIMAAALAIQFSQGLDSGIATLLVMNVACGAVVFPLPSALVFATAASISGFVLYTWDVQRTGGLPERSVGEVAVYVLIYFAVTGLAQLLQSEVAKRQQVVERQETDIAGLSQLNDLIIRRMRTGVLVLSDEQIVRFNEAAWVLLGSVPAQANMSLAERSPDLWARFVHWRNTGANDEQAMSVADGTPEVVPRFVAVPQAGRPTTIVFLEDTSMVARQAEELTLSSLGRLSASIAHEIRNPLGAISHASQLLAESDHLNESDLHLLGIVRKHCLRMNAIIENILQLSRRKRSRPETIDLSRWVQDFVQEYRSVQPLGQDQLHAMAEESLPMVVFDPDQLQQVAWNLTKNALRYGRKPGEPAQVWVKARRIDEQGPVVMEVNDAGPGVDPKLATEIFDPFFSTGEQSTGLGLYIASQVCSANQASLDFVPAPEGGACFRVTFQSFQSLARLMDDA</sequence>
<dbReference type="SMART" id="SM00388">
    <property type="entry name" value="HisKA"/>
    <property type="match status" value="1"/>
</dbReference>
<dbReference type="Proteomes" id="UP000241074">
    <property type="component" value="Chromosome"/>
</dbReference>
<dbReference type="Gene3D" id="3.30.565.10">
    <property type="entry name" value="Histidine kinase-like ATPase, C-terminal domain"/>
    <property type="match status" value="1"/>
</dbReference>
<dbReference type="InterPro" id="IPR036097">
    <property type="entry name" value="HisK_dim/P_sf"/>
</dbReference>
<dbReference type="AlphaFoldDB" id="A0A2P1PWG6"/>